<gene>
    <name evidence="1" type="ORF">GDO81_012007</name>
</gene>
<protein>
    <submittedName>
        <fullName evidence="1">Uncharacterized protein</fullName>
    </submittedName>
</protein>
<accession>A0AAV7BI41</accession>
<reference evidence="1" key="1">
    <citation type="thesis" date="2020" institute="ProQuest LLC" country="789 East Eisenhower Parkway, Ann Arbor, MI, USA">
        <title>Comparative Genomics and Chromosome Evolution.</title>
        <authorList>
            <person name="Mudd A.B."/>
        </authorList>
    </citation>
    <scope>NUCLEOTIDE SEQUENCE</scope>
    <source>
        <strain evidence="1">237g6f4</strain>
        <tissue evidence="1">Blood</tissue>
    </source>
</reference>
<dbReference type="AlphaFoldDB" id="A0AAV7BI41"/>
<organism evidence="1 2">
    <name type="scientific">Engystomops pustulosus</name>
    <name type="common">Tungara frog</name>
    <name type="synonym">Physalaemus pustulosus</name>
    <dbReference type="NCBI Taxonomy" id="76066"/>
    <lineage>
        <taxon>Eukaryota</taxon>
        <taxon>Metazoa</taxon>
        <taxon>Chordata</taxon>
        <taxon>Craniata</taxon>
        <taxon>Vertebrata</taxon>
        <taxon>Euteleostomi</taxon>
        <taxon>Amphibia</taxon>
        <taxon>Batrachia</taxon>
        <taxon>Anura</taxon>
        <taxon>Neobatrachia</taxon>
        <taxon>Hyloidea</taxon>
        <taxon>Leptodactylidae</taxon>
        <taxon>Leiuperinae</taxon>
        <taxon>Engystomops</taxon>
    </lineage>
</organism>
<comment type="caution">
    <text evidence="1">The sequence shown here is derived from an EMBL/GenBank/DDBJ whole genome shotgun (WGS) entry which is preliminary data.</text>
</comment>
<dbReference type="EMBL" id="WNYA01000005">
    <property type="protein sequence ID" value="KAG8572300.1"/>
    <property type="molecule type" value="Genomic_DNA"/>
</dbReference>
<dbReference type="Proteomes" id="UP000824782">
    <property type="component" value="Unassembled WGS sequence"/>
</dbReference>
<evidence type="ECO:0000313" key="1">
    <source>
        <dbReference type="EMBL" id="KAG8572300.1"/>
    </source>
</evidence>
<keyword evidence="2" id="KW-1185">Reference proteome</keyword>
<evidence type="ECO:0000313" key="2">
    <source>
        <dbReference type="Proteomes" id="UP000824782"/>
    </source>
</evidence>
<sequence>MLSEIFYSLQDFPPHLQPHSQQWIEIILQLNKTIIKHLLKYLILRKEAIKYLEAIAPFLKKVSVDQTRINSVVNKITEIFLNANSNLCEDVLEFLQINFQLQENMSTRKDITLLFCSYFESFHLLNIIDDSEVILDDSNLEMNSLEEQNKGWWKINQLLKENINLTSVLSHSWNTEITNENLLQFRNLSSMFQYMGYEIVINPIWEEIARITTQACTYKPLHESKTRYTSTALGMCIEIVCLI</sequence>
<name>A0AAV7BI41_ENGPU</name>
<proteinExistence type="predicted"/>